<comment type="caution">
    <text evidence="1">The sequence shown here is derived from an EMBL/GenBank/DDBJ whole genome shotgun (WGS) entry which is preliminary data.</text>
</comment>
<gene>
    <name evidence="1" type="primary">ATP16</name>
    <name evidence="1" type="ORF">M8818_006097</name>
</gene>
<dbReference type="EMBL" id="JAMKPW020000038">
    <property type="protein sequence ID" value="KAK8200781.1"/>
    <property type="molecule type" value="Genomic_DNA"/>
</dbReference>
<accession>A0ACC3S7K7</accession>
<name>A0ACC3S7K7_9PEZI</name>
<organism evidence="1 2">
    <name type="scientific">Zalaria obscura</name>
    <dbReference type="NCBI Taxonomy" id="2024903"/>
    <lineage>
        <taxon>Eukaryota</taxon>
        <taxon>Fungi</taxon>
        <taxon>Dikarya</taxon>
        <taxon>Ascomycota</taxon>
        <taxon>Pezizomycotina</taxon>
        <taxon>Dothideomycetes</taxon>
        <taxon>Dothideomycetidae</taxon>
        <taxon>Dothideales</taxon>
        <taxon>Zalariaceae</taxon>
        <taxon>Zalaria</taxon>
    </lineage>
</organism>
<sequence>MNSLRVARAALRARPTAFANMARRGYADVASDKIRLSLALPHQSIYKSTDVVQVNIPAESGEMGVLANHVPSIEQLKPGLVEVIEESGGSKQFFLSGGFAVVQPGSQLSINAVEGFPLEDFSSESVRNQIAEAQKIASGSGSEQDIAEAKIELEVLESLQAALK</sequence>
<keyword evidence="2" id="KW-1185">Reference proteome</keyword>
<evidence type="ECO:0000313" key="2">
    <source>
        <dbReference type="Proteomes" id="UP001320706"/>
    </source>
</evidence>
<evidence type="ECO:0000313" key="1">
    <source>
        <dbReference type="EMBL" id="KAK8200781.1"/>
    </source>
</evidence>
<protein>
    <submittedName>
        <fullName evidence="1">Delta subunit of the central stalk of mitochondrial F1F0 ATP synthase, atp16</fullName>
    </submittedName>
</protein>
<dbReference type="Proteomes" id="UP001320706">
    <property type="component" value="Unassembled WGS sequence"/>
</dbReference>
<proteinExistence type="predicted"/>
<reference evidence="1" key="1">
    <citation type="submission" date="2024-02" db="EMBL/GenBank/DDBJ databases">
        <title>Metagenome Assembled Genome of Zalaria obscura JY119.</title>
        <authorList>
            <person name="Vighnesh L."/>
            <person name="Jagadeeshwari U."/>
            <person name="Venkata Ramana C."/>
            <person name="Sasikala C."/>
        </authorList>
    </citation>
    <scope>NUCLEOTIDE SEQUENCE</scope>
    <source>
        <strain evidence="1">JY119</strain>
    </source>
</reference>